<dbReference type="InterPro" id="IPR013087">
    <property type="entry name" value="Znf_C2H2_type"/>
</dbReference>
<evidence type="ECO:0000256" key="5">
    <source>
        <dbReference type="ARBA" id="ARBA00022833"/>
    </source>
</evidence>
<protein>
    <recommendedName>
        <fullName evidence="8">C2H2-type domain-containing protein</fullName>
    </recommendedName>
</protein>
<dbReference type="Pfam" id="PF00096">
    <property type="entry name" value="zf-C2H2"/>
    <property type="match status" value="2"/>
</dbReference>
<dbReference type="GO" id="GO:0000981">
    <property type="term" value="F:DNA-binding transcription factor activity, RNA polymerase II-specific"/>
    <property type="evidence" value="ECO:0007669"/>
    <property type="project" value="TreeGrafter"/>
</dbReference>
<dbReference type="Proteomes" id="UP000410492">
    <property type="component" value="Unassembled WGS sequence"/>
</dbReference>
<keyword evidence="10" id="KW-1185">Reference proteome</keyword>
<dbReference type="SUPFAM" id="SSF57667">
    <property type="entry name" value="beta-beta-alpha zinc fingers"/>
    <property type="match status" value="2"/>
</dbReference>
<dbReference type="OrthoDB" id="3437960at2759"/>
<dbReference type="Gene3D" id="3.30.160.60">
    <property type="entry name" value="Classic Zinc Finger"/>
    <property type="match status" value="2"/>
</dbReference>
<evidence type="ECO:0000313" key="9">
    <source>
        <dbReference type="EMBL" id="VEN38450.1"/>
    </source>
</evidence>
<dbReference type="SMART" id="SM00355">
    <property type="entry name" value="ZnF_C2H2"/>
    <property type="match status" value="3"/>
</dbReference>
<dbReference type="PROSITE" id="PS50157">
    <property type="entry name" value="ZINC_FINGER_C2H2_2"/>
    <property type="match status" value="3"/>
</dbReference>
<dbReference type="PANTHER" id="PTHR24394:SF29">
    <property type="entry name" value="MYONEURIN"/>
    <property type="match status" value="1"/>
</dbReference>
<dbReference type="InterPro" id="IPR036236">
    <property type="entry name" value="Znf_C2H2_sf"/>
</dbReference>
<evidence type="ECO:0000259" key="8">
    <source>
        <dbReference type="PROSITE" id="PS50157"/>
    </source>
</evidence>
<keyword evidence="2" id="KW-0479">Metal-binding</keyword>
<dbReference type="Pfam" id="PF13913">
    <property type="entry name" value="zf-C2HC_2"/>
    <property type="match status" value="1"/>
</dbReference>
<organism evidence="9 10">
    <name type="scientific">Callosobruchus maculatus</name>
    <name type="common">Southern cowpea weevil</name>
    <name type="synonym">Pulse bruchid</name>
    <dbReference type="NCBI Taxonomy" id="64391"/>
    <lineage>
        <taxon>Eukaryota</taxon>
        <taxon>Metazoa</taxon>
        <taxon>Ecdysozoa</taxon>
        <taxon>Arthropoda</taxon>
        <taxon>Hexapoda</taxon>
        <taxon>Insecta</taxon>
        <taxon>Pterygota</taxon>
        <taxon>Neoptera</taxon>
        <taxon>Endopterygota</taxon>
        <taxon>Coleoptera</taxon>
        <taxon>Polyphaga</taxon>
        <taxon>Cucujiformia</taxon>
        <taxon>Chrysomeloidea</taxon>
        <taxon>Chrysomelidae</taxon>
        <taxon>Bruchinae</taxon>
        <taxon>Bruchini</taxon>
        <taxon>Callosobruchus</taxon>
    </lineage>
</organism>
<evidence type="ECO:0000256" key="4">
    <source>
        <dbReference type="ARBA" id="ARBA00022771"/>
    </source>
</evidence>
<dbReference type="GO" id="GO:0008270">
    <property type="term" value="F:zinc ion binding"/>
    <property type="evidence" value="ECO:0007669"/>
    <property type="project" value="UniProtKB-KW"/>
</dbReference>
<evidence type="ECO:0000256" key="6">
    <source>
        <dbReference type="ARBA" id="ARBA00023242"/>
    </source>
</evidence>
<evidence type="ECO:0000313" key="10">
    <source>
        <dbReference type="Proteomes" id="UP000410492"/>
    </source>
</evidence>
<dbReference type="PANTHER" id="PTHR24394">
    <property type="entry name" value="ZINC FINGER PROTEIN"/>
    <property type="match status" value="1"/>
</dbReference>
<feature type="domain" description="C2H2-type" evidence="8">
    <location>
        <begin position="95"/>
        <end position="122"/>
    </location>
</feature>
<feature type="domain" description="C2H2-type" evidence="8">
    <location>
        <begin position="37"/>
        <end position="64"/>
    </location>
</feature>
<reference evidence="9 10" key="1">
    <citation type="submission" date="2019-01" db="EMBL/GenBank/DDBJ databases">
        <authorList>
            <person name="Sayadi A."/>
        </authorList>
    </citation>
    <scope>NUCLEOTIDE SEQUENCE [LARGE SCALE GENOMIC DNA]</scope>
</reference>
<dbReference type="AlphaFoldDB" id="A0A653BSF6"/>
<evidence type="ECO:0000256" key="2">
    <source>
        <dbReference type="ARBA" id="ARBA00022723"/>
    </source>
</evidence>
<keyword evidence="4 7" id="KW-0863">Zinc-finger</keyword>
<proteinExistence type="predicted"/>
<keyword evidence="5" id="KW-0862">Zinc</keyword>
<dbReference type="GO" id="GO:0005634">
    <property type="term" value="C:nucleus"/>
    <property type="evidence" value="ECO:0007669"/>
    <property type="project" value="UniProtKB-SubCell"/>
</dbReference>
<keyword evidence="6" id="KW-0539">Nucleus</keyword>
<dbReference type="PROSITE" id="PS00028">
    <property type="entry name" value="ZINC_FINGER_C2H2_1"/>
    <property type="match status" value="1"/>
</dbReference>
<gene>
    <name evidence="9" type="ORF">CALMAC_LOCUS3346</name>
</gene>
<evidence type="ECO:0000256" key="1">
    <source>
        <dbReference type="ARBA" id="ARBA00004123"/>
    </source>
</evidence>
<feature type="domain" description="C2H2-type" evidence="8">
    <location>
        <begin position="66"/>
        <end position="93"/>
    </location>
</feature>
<sequence length="127" mass="15526">MECITKQLYYFWMILPSINQLEHLSFFLTSHFVIVMYQCYQCLKTYRRSDSLKRHIRLECNKPALHPCENCGKSYKWHASLVRHLKYECNKEGIWPCDICDRTFKHRFNLVTHLKTHSRLELWSIRK</sequence>
<dbReference type="EMBL" id="CAACVG010004531">
    <property type="protein sequence ID" value="VEN38450.1"/>
    <property type="molecule type" value="Genomic_DNA"/>
</dbReference>
<accession>A0A653BSF6</accession>
<evidence type="ECO:0000256" key="3">
    <source>
        <dbReference type="ARBA" id="ARBA00022737"/>
    </source>
</evidence>
<evidence type="ECO:0000256" key="7">
    <source>
        <dbReference type="PROSITE-ProRule" id="PRU00042"/>
    </source>
</evidence>
<name>A0A653BSF6_CALMS</name>
<comment type="subcellular location">
    <subcellularLocation>
        <location evidence="1">Nucleus</location>
    </subcellularLocation>
</comment>
<keyword evidence="3" id="KW-0677">Repeat</keyword>